<feature type="transmembrane region" description="Helical" evidence="2">
    <location>
        <begin position="127"/>
        <end position="146"/>
    </location>
</feature>
<protein>
    <submittedName>
        <fullName evidence="3">Uncharacterized protein</fullName>
    </submittedName>
</protein>
<keyword evidence="2" id="KW-0472">Membrane</keyword>
<feature type="non-terminal residue" evidence="3">
    <location>
        <position position="236"/>
    </location>
</feature>
<feature type="non-terminal residue" evidence="3">
    <location>
        <position position="1"/>
    </location>
</feature>
<keyword evidence="2" id="KW-1133">Transmembrane helix</keyword>
<evidence type="ECO:0000256" key="2">
    <source>
        <dbReference type="SAM" id="Phobius"/>
    </source>
</evidence>
<feature type="region of interest" description="Disordered" evidence="1">
    <location>
        <begin position="50"/>
        <end position="82"/>
    </location>
</feature>
<feature type="compositionally biased region" description="Basic residues" evidence="1">
    <location>
        <begin position="64"/>
        <end position="79"/>
    </location>
</feature>
<dbReference type="Proteomes" id="UP001189429">
    <property type="component" value="Unassembled WGS sequence"/>
</dbReference>
<feature type="region of interest" description="Disordered" evidence="1">
    <location>
        <begin position="1"/>
        <end position="25"/>
    </location>
</feature>
<comment type="caution">
    <text evidence="3">The sequence shown here is derived from an EMBL/GenBank/DDBJ whole genome shotgun (WGS) entry which is preliminary data.</text>
</comment>
<evidence type="ECO:0000313" key="4">
    <source>
        <dbReference type="Proteomes" id="UP001189429"/>
    </source>
</evidence>
<proteinExistence type="predicted"/>
<accession>A0ABN9PMS4</accession>
<keyword evidence="4" id="KW-1185">Reference proteome</keyword>
<evidence type="ECO:0000256" key="1">
    <source>
        <dbReference type="SAM" id="MobiDB-lite"/>
    </source>
</evidence>
<organism evidence="3 4">
    <name type="scientific">Prorocentrum cordatum</name>
    <dbReference type="NCBI Taxonomy" id="2364126"/>
    <lineage>
        <taxon>Eukaryota</taxon>
        <taxon>Sar</taxon>
        <taxon>Alveolata</taxon>
        <taxon>Dinophyceae</taxon>
        <taxon>Prorocentrales</taxon>
        <taxon>Prorocentraceae</taxon>
        <taxon>Prorocentrum</taxon>
    </lineage>
</organism>
<gene>
    <name evidence="3" type="ORF">PCOR1329_LOCUS3253</name>
</gene>
<dbReference type="EMBL" id="CAUYUJ010000834">
    <property type="protein sequence ID" value="CAK0792769.1"/>
    <property type="molecule type" value="Genomic_DNA"/>
</dbReference>
<keyword evidence="2" id="KW-0812">Transmembrane</keyword>
<evidence type="ECO:0000313" key="3">
    <source>
        <dbReference type="EMBL" id="CAK0792769.1"/>
    </source>
</evidence>
<sequence length="236" mass="24870">RRPRRGRRAAAPEAPAQPPPAWPRKRLGQVVAAAAACQVPGTDAAAAVEGHSASSRAVGDVRPLRRPAPRTAPARRRRGKPDLRCTPGYRTLVKWGTCFFVPALMGLPVAVVANIELFSSPIVVLKMLVLIAGGYLGSLGATGFLAGRFEEAFGAGARSRTAIPDAVRAAAEFGASGDELARLAAKLQADPGSLQAVIEELPSGVREVLLSQEFKKKCQARFAELDVDESQSLSAE</sequence>
<feature type="transmembrane region" description="Helical" evidence="2">
    <location>
        <begin position="92"/>
        <end position="115"/>
    </location>
</feature>
<reference evidence="3" key="1">
    <citation type="submission" date="2023-10" db="EMBL/GenBank/DDBJ databases">
        <authorList>
            <person name="Chen Y."/>
            <person name="Shah S."/>
            <person name="Dougan E. K."/>
            <person name="Thang M."/>
            <person name="Chan C."/>
        </authorList>
    </citation>
    <scope>NUCLEOTIDE SEQUENCE [LARGE SCALE GENOMIC DNA]</scope>
</reference>
<name>A0ABN9PMS4_9DINO</name>